<keyword evidence="3" id="KW-0847">Vitamin C</keyword>
<dbReference type="GO" id="GO:0031418">
    <property type="term" value="F:L-ascorbic acid binding"/>
    <property type="evidence" value="ECO:0007669"/>
    <property type="project" value="UniProtKB-KW"/>
</dbReference>
<name>A0A255Z4C7_9PROT</name>
<evidence type="ECO:0000313" key="9">
    <source>
        <dbReference type="Proteomes" id="UP000216998"/>
    </source>
</evidence>
<dbReference type="GO" id="GO:0051213">
    <property type="term" value="F:dioxygenase activity"/>
    <property type="evidence" value="ECO:0007669"/>
    <property type="project" value="UniProtKB-KW"/>
</dbReference>
<sequence length="368" mass="40831">MTMAIPLPSHPQPGHGEPAPWFITRCGEIAEFHLSSLGGRHVVLLFPGLDQQAATQAINLLATWVVDVPERHCIGFGVIPPETAPAARTTWPRLRFFQEFGAQAIARLYGVDGTGGWVVLDPMLRVLMRGPLGDGPSILGWVKLLPAAGLCAPPDMPAPVLTLPHVFEPAFCRLLIDLYKANGGQDSGYMREKDGKTVGIIDHSFKRRRDMLITDPAVLMEARARIEKRLLPMLTRCLQFRATRMERFIVACYDAAEQGFFRPHRDDTTRGTAHRRFAVTINLNAEEYEGGDLCFPEFGPRTYRAPTGGAIAFSCSMLHEAKPVTRGVRYAFLPFLYDEEGERLRRANLAFLADPQNGGYSASNQRTS</sequence>
<feature type="domain" description="Fe2OG dioxygenase" evidence="7">
    <location>
        <begin position="241"/>
        <end position="339"/>
    </location>
</feature>
<evidence type="ECO:0000256" key="3">
    <source>
        <dbReference type="ARBA" id="ARBA00022896"/>
    </source>
</evidence>
<keyword evidence="2" id="KW-0479">Metal-binding</keyword>
<evidence type="ECO:0000259" key="7">
    <source>
        <dbReference type="PROSITE" id="PS51471"/>
    </source>
</evidence>
<keyword evidence="6" id="KW-0408">Iron</keyword>
<accession>A0A255Z4C7</accession>
<comment type="cofactor">
    <cofactor evidence="1">
        <name>L-ascorbate</name>
        <dbReference type="ChEBI" id="CHEBI:38290"/>
    </cofactor>
</comment>
<dbReference type="Gene3D" id="2.60.120.620">
    <property type="entry name" value="q2cbj1_9rhob like domain"/>
    <property type="match status" value="1"/>
</dbReference>
<evidence type="ECO:0000256" key="2">
    <source>
        <dbReference type="ARBA" id="ARBA00022723"/>
    </source>
</evidence>
<dbReference type="GO" id="GO:0005506">
    <property type="term" value="F:iron ion binding"/>
    <property type="evidence" value="ECO:0007669"/>
    <property type="project" value="InterPro"/>
</dbReference>
<gene>
    <name evidence="8" type="ORF">CHU95_05070</name>
</gene>
<dbReference type="SMART" id="SM00702">
    <property type="entry name" value="P4Hc"/>
    <property type="match status" value="1"/>
</dbReference>
<comment type="caution">
    <text evidence="8">The sequence shown here is derived from an EMBL/GenBank/DDBJ whole genome shotgun (WGS) entry which is preliminary data.</text>
</comment>
<dbReference type="PROSITE" id="PS51471">
    <property type="entry name" value="FE2OG_OXY"/>
    <property type="match status" value="1"/>
</dbReference>
<evidence type="ECO:0000256" key="5">
    <source>
        <dbReference type="ARBA" id="ARBA00023002"/>
    </source>
</evidence>
<evidence type="ECO:0000313" key="8">
    <source>
        <dbReference type="EMBL" id="OYQ36281.1"/>
    </source>
</evidence>
<dbReference type="InterPro" id="IPR005123">
    <property type="entry name" value="Oxoglu/Fe-dep_dioxygenase_dom"/>
</dbReference>
<reference evidence="8 9" key="1">
    <citation type="submission" date="2017-07" db="EMBL/GenBank/DDBJ databases">
        <title>Niveispirillum cyanobacteriorum sp. nov., isolated from cyanobacterial aggregates in a eutrophic lake.</title>
        <authorList>
            <person name="Cai H."/>
        </authorList>
    </citation>
    <scope>NUCLEOTIDE SEQUENCE [LARGE SCALE GENOMIC DNA]</scope>
    <source>
        <strain evidence="9">TH1-14</strain>
    </source>
</reference>
<evidence type="ECO:0000256" key="6">
    <source>
        <dbReference type="ARBA" id="ARBA00023004"/>
    </source>
</evidence>
<keyword evidence="9" id="KW-1185">Reference proteome</keyword>
<proteinExistence type="predicted"/>
<dbReference type="AlphaFoldDB" id="A0A255Z4C7"/>
<evidence type="ECO:0000256" key="4">
    <source>
        <dbReference type="ARBA" id="ARBA00022964"/>
    </source>
</evidence>
<dbReference type="EMBL" id="NOXU01000023">
    <property type="protein sequence ID" value="OYQ36281.1"/>
    <property type="molecule type" value="Genomic_DNA"/>
</dbReference>
<dbReference type="Proteomes" id="UP000216998">
    <property type="component" value="Unassembled WGS sequence"/>
</dbReference>
<dbReference type="OrthoDB" id="255432at2"/>
<evidence type="ECO:0000256" key="1">
    <source>
        <dbReference type="ARBA" id="ARBA00001961"/>
    </source>
</evidence>
<dbReference type="InterPro" id="IPR006620">
    <property type="entry name" value="Pro_4_hyd_alph"/>
</dbReference>
<keyword evidence="5" id="KW-0560">Oxidoreductase</keyword>
<keyword evidence="4" id="KW-0223">Dioxygenase</keyword>
<dbReference type="Pfam" id="PF13640">
    <property type="entry name" value="2OG-FeII_Oxy_3"/>
    <property type="match status" value="1"/>
</dbReference>
<organism evidence="8 9">
    <name type="scientific">Niveispirillum lacus</name>
    <dbReference type="NCBI Taxonomy" id="1981099"/>
    <lineage>
        <taxon>Bacteria</taxon>
        <taxon>Pseudomonadati</taxon>
        <taxon>Pseudomonadota</taxon>
        <taxon>Alphaproteobacteria</taxon>
        <taxon>Rhodospirillales</taxon>
        <taxon>Azospirillaceae</taxon>
        <taxon>Niveispirillum</taxon>
    </lineage>
</organism>
<dbReference type="GO" id="GO:0016705">
    <property type="term" value="F:oxidoreductase activity, acting on paired donors, with incorporation or reduction of molecular oxygen"/>
    <property type="evidence" value="ECO:0007669"/>
    <property type="project" value="InterPro"/>
</dbReference>
<protein>
    <recommendedName>
        <fullName evidence="7">Fe2OG dioxygenase domain-containing protein</fullName>
    </recommendedName>
</protein>
<dbReference type="InterPro" id="IPR044862">
    <property type="entry name" value="Pro_4_hyd_alph_FE2OG_OXY"/>
</dbReference>